<evidence type="ECO:0000313" key="3">
    <source>
        <dbReference type="Proteomes" id="UP000011910"/>
    </source>
</evidence>
<dbReference type="SUPFAM" id="SSF53448">
    <property type="entry name" value="Nucleotide-diphospho-sugar transferases"/>
    <property type="match status" value="1"/>
</dbReference>
<organism evidence="2 3">
    <name type="scientific">Cesiribacter andamanensis AMV16</name>
    <dbReference type="NCBI Taxonomy" id="1279009"/>
    <lineage>
        <taxon>Bacteria</taxon>
        <taxon>Pseudomonadati</taxon>
        <taxon>Bacteroidota</taxon>
        <taxon>Cytophagia</taxon>
        <taxon>Cytophagales</taxon>
        <taxon>Cesiribacteraceae</taxon>
        <taxon>Cesiribacter</taxon>
    </lineage>
</organism>
<dbReference type="InterPro" id="IPR001173">
    <property type="entry name" value="Glyco_trans_2-like"/>
</dbReference>
<keyword evidence="3" id="KW-1185">Reference proteome</keyword>
<dbReference type="STRING" id="1279009.ADICEAN_01133"/>
<evidence type="ECO:0000313" key="2">
    <source>
        <dbReference type="EMBL" id="EMR03699.1"/>
    </source>
</evidence>
<dbReference type="InterPro" id="IPR029044">
    <property type="entry name" value="Nucleotide-diphossugar_trans"/>
</dbReference>
<dbReference type="Pfam" id="PF00535">
    <property type="entry name" value="Glycos_transf_2"/>
    <property type="match status" value="1"/>
</dbReference>
<feature type="domain" description="Glycosyltransferase 2-like" evidence="1">
    <location>
        <begin position="7"/>
        <end position="162"/>
    </location>
</feature>
<dbReference type="RefSeq" id="WP_009194533.1">
    <property type="nucleotide sequence ID" value="NZ_AODQ01000019.1"/>
</dbReference>
<proteinExistence type="predicted"/>
<dbReference type="CDD" id="cd00761">
    <property type="entry name" value="Glyco_tranf_GTA_type"/>
    <property type="match status" value="1"/>
</dbReference>
<accession>M7NZC2</accession>
<dbReference type="EMBL" id="AODQ01000019">
    <property type="protein sequence ID" value="EMR03699.1"/>
    <property type="molecule type" value="Genomic_DNA"/>
</dbReference>
<sequence length="297" mass="34142">MPELLFSIVIPTYNRASTLGDTLRSLQGQTYPHFEVLVVDDGSTDASAQVVAPFLTDARFRYLPKQNEERAIARNWGIAQAKGRFITFLDSDDGYYPRCLQEAVNFLQQRPKAVFFHLGYEIKDTAGRLLYRSLHKGEQLNEQLLSGNFLSCIGVFCRREILEQDRFNESPALIGSEDYELWLRLAAKYPLYYHPAIGAYMLQHAQRSVLRIDKSRFGARMEALLELVSTEPAIQQAFQQKGVQRFRLHTYLYWSLHLAMGGYKREALRKLIWALKKEPGLVASRKFLGIAKTLIRS</sequence>
<gene>
    <name evidence="2" type="primary">spsA_1</name>
    <name evidence="2" type="ORF">ADICEAN_01133</name>
</gene>
<dbReference type="Gene3D" id="3.90.550.10">
    <property type="entry name" value="Spore Coat Polysaccharide Biosynthesis Protein SpsA, Chain A"/>
    <property type="match status" value="1"/>
</dbReference>
<name>M7NZC2_9BACT</name>
<dbReference type="eggNOG" id="COG1215">
    <property type="taxonomic scope" value="Bacteria"/>
</dbReference>
<comment type="caution">
    <text evidence="2">The sequence shown here is derived from an EMBL/GenBank/DDBJ whole genome shotgun (WGS) entry which is preliminary data.</text>
</comment>
<dbReference type="PANTHER" id="PTHR43685:SF2">
    <property type="entry name" value="GLYCOSYLTRANSFERASE 2-LIKE DOMAIN-CONTAINING PROTEIN"/>
    <property type="match status" value="1"/>
</dbReference>
<reference evidence="2 3" key="1">
    <citation type="journal article" date="2013" name="Genome Announc.">
        <title>Draft Genome Sequence of Cesiribacter andamanensis Strain AMV16T, Isolated from a Soil Sample from a Mud Volcano in the Andaman Islands, India.</title>
        <authorList>
            <person name="Shivaji S."/>
            <person name="Ara S."/>
            <person name="Begum Z."/>
            <person name="Srinivas T.N."/>
            <person name="Singh A."/>
            <person name="Kumar Pinnaka A."/>
        </authorList>
    </citation>
    <scope>NUCLEOTIDE SEQUENCE [LARGE SCALE GENOMIC DNA]</scope>
    <source>
        <strain evidence="2 3">AMV16</strain>
    </source>
</reference>
<dbReference type="OrthoDB" id="9788101at2"/>
<dbReference type="Proteomes" id="UP000011910">
    <property type="component" value="Unassembled WGS sequence"/>
</dbReference>
<protein>
    <submittedName>
        <fullName evidence="2">Spore coat polysaccharide biosynthesis protein spsA</fullName>
    </submittedName>
</protein>
<evidence type="ECO:0000259" key="1">
    <source>
        <dbReference type="Pfam" id="PF00535"/>
    </source>
</evidence>
<dbReference type="InterPro" id="IPR050834">
    <property type="entry name" value="Glycosyltransf_2"/>
</dbReference>
<dbReference type="AlphaFoldDB" id="M7NZC2"/>
<dbReference type="PANTHER" id="PTHR43685">
    <property type="entry name" value="GLYCOSYLTRANSFERASE"/>
    <property type="match status" value="1"/>
</dbReference>